<organism evidence="1 2">
    <name type="scientific">Amycolatopsis coloradensis</name>
    <dbReference type="NCBI Taxonomy" id="76021"/>
    <lineage>
        <taxon>Bacteria</taxon>
        <taxon>Bacillati</taxon>
        <taxon>Actinomycetota</taxon>
        <taxon>Actinomycetes</taxon>
        <taxon>Pseudonocardiales</taxon>
        <taxon>Pseudonocardiaceae</taxon>
        <taxon>Amycolatopsis</taxon>
    </lineage>
</organism>
<comment type="caution">
    <text evidence="1">The sequence shown here is derived from an EMBL/GenBank/DDBJ whole genome shotgun (WGS) entry which is preliminary data.</text>
</comment>
<accession>A0A1R0KLS9</accession>
<dbReference type="OrthoDB" id="4187639at2"/>
<sequence length="129" mass="14486">MYVGKAEAGNSEYGYEPNYDATKLFERINKHAKSVFEVENSAAGGNLSLDDLRVKFLFLDHSWISLGERALLRAYRLAFWNTIVNGFGSTLRGQLAETLDRPGIPFTQAEGVRNKYHIGNLRCSKLGIE</sequence>
<dbReference type="InterPro" id="IPR018575">
    <property type="entry name" value="Restrct_endonuc_II_Eco29kI"/>
</dbReference>
<dbReference type="Pfam" id="PF09517">
    <property type="entry name" value="RE_Eco29kI"/>
    <property type="match status" value="1"/>
</dbReference>
<evidence type="ECO:0000313" key="1">
    <source>
        <dbReference type="EMBL" id="OLZ47613.1"/>
    </source>
</evidence>
<name>A0A1R0KLS9_9PSEU</name>
<keyword evidence="2" id="KW-1185">Reference proteome</keyword>
<dbReference type="AlphaFoldDB" id="A0A1R0KLS9"/>
<dbReference type="STRING" id="76021.BS329_27380"/>
<proteinExistence type="predicted"/>
<evidence type="ECO:0000313" key="2">
    <source>
        <dbReference type="Proteomes" id="UP000187486"/>
    </source>
</evidence>
<reference evidence="1 2" key="1">
    <citation type="submission" date="2016-01" db="EMBL/GenBank/DDBJ databases">
        <title>Amycolatopsis coloradensis genome sequencing and assembly.</title>
        <authorList>
            <person name="Mayilraj S."/>
        </authorList>
    </citation>
    <scope>NUCLEOTIDE SEQUENCE [LARGE SCALE GENOMIC DNA]</scope>
    <source>
        <strain evidence="1 2">DSM 44225</strain>
    </source>
</reference>
<gene>
    <name evidence="1" type="ORF">BS329_27380</name>
</gene>
<dbReference type="Proteomes" id="UP000187486">
    <property type="component" value="Unassembled WGS sequence"/>
</dbReference>
<dbReference type="EMBL" id="MQUQ01000015">
    <property type="protein sequence ID" value="OLZ47613.1"/>
    <property type="molecule type" value="Genomic_DNA"/>
</dbReference>
<protein>
    <submittedName>
        <fullName evidence="1">Uncharacterized protein</fullName>
    </submittedName>
</protein>